<dbReference type="InterPro" id="IPR002716">
    <property type="entry name" value="PIN_dom"/>
</dbReference>
<dbReference type="PANTHER" id="PTHR33653:SF1">
    <property type="entry name" value="RIBONUCLEASE VAPC2"/>
    <property type="match status" value="1"/>
</dbReference>
<dbReference type="EC" id="3.1.-.-" evidence="8"/>
<comment type="similarity">
    <text evidence="7 8">Belongs to the PINc/VapC protein family.</text>
</comment>
<feature type="domain" description="PIN" evidence="9">
    <location>
        <begin position="11"/>
        <end position="127"/>
    </location>
</feature>
<proteinExistence type="inferred from homology"/>
<evidence type="ECO:0000313" key="11">
    <source>
        <dbReference type="Proteomes" id="UP000254869"/>
    </source>
</evidence>
<dbReference type="PANTHER" id="PTHR33653">
    <property type="entry name" value="RIBONUCLEASE VAPC2"/>
    <property type="match status" value="1"/>
</dbReference>
<dbReference type="HAMAP" id="MF_00265">
    <property type="entry name" value="VapC_Nob1"/>
    <property type="match status" value="1"/>
</dbReference>
<dbReference type="SUPFAM" id="SSF88723">
    <property type="entry name" value="PIN domain-like"/>
    <property type="match status" value="1"/>
</dbReference>
<evidence type="ECO:0000256" key="2">
    <source>
        <dbReference type="ARBA" id="ARBA00022649"/>
    </source>
</evidence>
<dbReference type="GO" id="GO:0090729">
    <property type="term" value="F:toxin activity"/>
    <property type="evidence" value="ECO:0007669"/>
    <property type="project" value="UniProtKB-KW"/>
</dbReference>
<dbReference type="Gene3D" id="3.40.50.1010">
    <property type="entry name" value="5'-nuclease"/>
    <property type="match status" value="1"/>
</dbReference>
<dbReference type="InterPro" id="IPR022907">
    <property type="entry name" value="VapC_family"/>
</dbReference>
<dbReference type="EMBL" id="QQBC01000008">
    <property type="protein sequence ID" value="RDI64332.1"/>
    <property type="molecule type" value="Genomic_DNA"/>
</dbReference>
<dbReference type="RefSeq" id="WP_067997233.1">
    <property type="nucleotide sequence ID" value="NZ_QQBC01000008.1"/>
</dbReference>
<dbReference type="GO" id="GO:0000287">
    <property type="term" value="F:magnesium ion binding"/>
    <property type="evidence" value="ECO:0007669"/>
    <property type="project" value="UniProtKB-UniRule"/>
</dbReference>
<evidence type="ECO:0000256" key="1">
    <source>
        <dbReference type="ARBA" id="ARBA00001946"/>
    </source>
</evidence>
<dbReference type="InterPro" id="IPR029060">
    <property type="entry name" value="PIN-like_dom_sf"/>
</dbReference>
<keyword evidence="5 8" id="KW-0378">Hydrolase</keyword>
<dbReference type="InterPro" id="IPR050556">
    <property type="entry name" value="Type_II_TA_system_RNase"/>
</dbReference>
<comment type="cofactor">
    <cofactor evidence="1 8">
        <name>Mg(2+)</name>
        <dbReference type="ChEBI" id="CHEBI:18420"/>
    </cofactor>
</comment>
<comment type="function">
    <text evidence="8">Toxic component of a toxin-antitoxin (TA) system. An RNase.</text>
</comment>
<keyword evidence="11" id="KW-1185">Reference proteome</keyword>
<evidence type="ECO:0000256" key="8">
    <source>
        <dbReference type="HAMAP-Rule" id="MF_00265"/>
    </source>
</evidence>
<keyword evidence="3 8" id="KW-0540">Nuclease</keyword>
<dbReference type="Proteomes" id="UP000254869">
    <property type="component" value="Unassembled WGS sequence"/>
</dbReference>
<keyword evidence="8" id="KW-0800">Toxin</keyword>
<feature type="binding site" evidence="8">
    <location>
        <position position="102"/>
    </location>
    <ligand>
        <name>Mg(2+)</name>
        <dbReference type="ChEBI" id="CHEBI:18420"/>
    </ligand>
</feature>
<evidence type="ECO:0000256" key="3">
    <source>
        <dbReference type="ARBA" id="ARBA00022722"/>
    </source>
</evidence>
<comment type="caution">
    <text evidence="10">The sequence shown here is derived from an EMBL/GenBank/DDBJ whole genome shotgun (WGS) entry which is preliminary data.</text>
</comment>
<protein>
    <recommendedName>
        <fullName evidence="8">Ribonuclease VapC</fullName>
        <shortName evidence="8">RNase VapC</shortName>
        <ecNumber evidence="8">3.1.-.-</ecNumber>
    </recommendedName>
    <alternativeName>
        <fullName evidence="8">Toxin VapC</fullName>
    </alternativeName>
</protein>
<dbReference type="STRING" id="1210086.GCA_001613105_02737"/>
<dbReference type="Pfam" id="PF01850">
    <property type="entry name" value="PIN"/>
    <property type="match status" value="1"/>
</dbReference>
<evidence type="ECO:0000256" key="6">
    <source>
        <dbReference type="ARBA" id="ARBA00022842"/>
    </source>
</evidence>
<sequence length="144" mass="15985">MIERMPLRLHLVDTSAAARFKNPAVRKVVVDLVTDKAAATCVTIDLEAGYSCPNFAEFRKVAKSRRAQFQNLPLNETIAERAREVQTLLARKGHQRAVGPVDLLTAAVAEFYGAVIVHYDEDFEHIASVTRQPTVWVAPRGSID</sequence>
<accession>A0A370I0Q2</accession>
<dbReference type="GO" id="GO:0016787">
    <property type="term" value="F:hydrolase activity"/>
    <property type="evidence" value="ECO:0007669"/>
    <property type="project" value="UniProtKB-KW"/>
</dbReference>
<evidence type="ECO:0000259" key="9">
    <source>
        <dbReference type="Pfam" id="PF01850"/>
    </source>
</evidence>
<keyword evidence="6 8" id="KW-0460">Magnesium</keyword>
<organism evidence="10 11">
    <name type="scientific">Nocardia pseudobrasiliensis</name>
    <dbReference type="NCBI Taxonomy" id="45979"/>
    <lineage>
        <taxon>Bacteria</taxon>
        <taxon>Bacillati</taxon>
        <taxon>Actinomycetota</taxon>
        <taxon>Actinomycetes</taxon>
        <taxon>Mycobacteriales</taxon>
        <taxon>Nocardiaceae</taxon>
        <taxon>Nocardia</taxon>
    </lineage>
</organism>
<reference evidence="10 11" key="1">
    <citation type="submission" date="2018-07" db="EMBL/GenBank/DDBJ databases">
        <title>Genomic Encyclopedia of Type Strains, Phase IV (KMG-IV): sequencing the most valuable type-strain genomes for metagenomic binning, comparative biology and taxonomic classification.</title>
        <authorList>
            <person name="Goeker M."/>
        </authorList>
    </citation>
    <scope>NUCLEOTIDE SEQUENCE [LARGE SCALE GENOMIC DNA]</scope>
    <source>
        <strain evidence="10 11">DSM 44290</strain>
    </source>
</reference>
<keyword evidence="4 8" id="KW-0479">Metal-binding</keyword>
<keyword evidence="2 8" id="KW-1277">Toxin-antitoxin system</keyword>
<dbReference type="AlphaFoldDB" id="A0A370I0Q2"/>
<evidence type="ECO:0000256" key="4">
    <source>
        <dbReference type="ARBA" id="ARBA00022723"/>
    </source>
</evidence>
<evidence type="ECO:0000313" key="10">
    <source>
        <dbReference type="EMBL" id="RDI64332.1"/>
    </source>
</evidence>
<name>A0A370I0Q2_9NOCA</name>
<dbReference type="GO" id="GO:0004540">
    <property type="term" value="F:RNA nuclease activity"/>
    <property type="evidence" value="ECO:0007669"/>
    <property type="project" value="InterPro"/>
</dbReference>
<evidence type="ECO:0000256" key="7">
    <source>
        <dbReference type="ARBA" id="ARBA00038093"/>
    </source>
</evidence>
<feature type="binding site" evidence="8">
    <location>
        <position position="13"/>
    </location>
    <ligand>
        <name>Mg(2+)</name>
        <dbReference type="ChEBI" id="CHEBI:18420"/>
    </ligand>
</feature>
<gene>
    <name evidence="8" type="primary">vapC</name>
    <name evidence="10" type="ORF">DFR76_108164</name>
</gene>
<evidence type="ECO:0000256" key="5">
    <source>
        <dbReference type="ARBA" id="ARBA00022801"/>
    </source>
</evidence>